<dbReference type="AlphaFoldDB" id="A0AAV9HGL7"/>
<organism evidence="1 2">
    <name type="scientific">Cladorrhinum samala</name>
    <dbReference type="NCBI Taxonomy" id="585594"/>
    <lineage>
        <taxon>Eukaryota</taxon>
        <taxon>Fungi</taxon>
        <taxon>Dikarya</taxon>
        <taxon>Ascomycota</taxon>
        <taxon>Pezizomycotina</taxon>
        <taxon>Sordariomycetes</taxon>
        <taxon>Sordariomycetidae</taxon>
        <taxon>Sordariales</taxon>
        <taxon>Podosporaceae</taxon>
        <taxon>Cladorrhinum</taxon>
    </lineage>
</organism>
<keyword evidence="2" id="KW-1185">Reference proteome</keyword>
<reference evidence="1" key="1">
    <citation type="journal article" date="2023" name="Mol. Phylogenet. Evol.">
        <title>Genome-scale phylogeny and comparative genomics of the fungal order Sordariales.</title>
        <authorList>
            <person name="Hensen N."/>
            <person name="Bonometti L."/>
            <person name="Westerberg I."/>
            <person name="Brannstrom I.O."/>
            <person name="Guillou S."/>
            <person name="Cros-Aarteil S."/>
            <person name="Calhoun S."/>
            <person name="Haridas S."/>
            <person name="Kuo A."/>
            <person name="Mondo S."/>
            <person name="Pangilinan J."/>
            <person name="Riley R."/>
            <person name="LaButti K."/>
            <person name="Andreopoulos B."/>
            <person name="Lipzen A."/>
            <person name="Chen C."/>
            <person name="Yan M."/>
            <person name="Daum C."/>
            <person name="Ng V."/>
            <person name="Clum A."/>
            <person name="Steindorff A."/>
            <person name="Ohm R.A."/>
            <person name="Martin F."/>
            <person name="Silar P."/>
            <person name="Natvig D.O."/>
            <person name="Lalanne C."/>
            <person name="Gautier V."/>
            <person name="Ament-Velasquez S.L."/>
            <person name="Kruys A."/>
            <person name="Hutchinson M.I."/>
            <person name="Powell A.J."/>
            <person name="Barry K."/>
            <person name="Miller A.N."/>
            <person name="Grigoriev I.V."/>
            <person name="Debuchy R."/>
            <person name="Gladieux P."/>
            <person name="Hiltunen Thoren M."/>
            <person name="Johannesson H."/>
        </authorList>
    </citation>
    <scope>NUCLEOTIDE SEQUENCE</scope>
    <source>
        <strain evidence="1">PSN324</strain>
    </source>
</reference>
<reference evidence="1" key="2">
    <citation type="submission" date="2023-06" db="EMBL/GenBank/DDBJ databases">
        <authorList>
            <consortium name="Lawrence Berkeley National Laboratory"/>
            <person name="Mondo S.J."/>
            <person name="Hensen N."/>
            <person name="Bonometti L."/>
            <person name="Westerberg I."/>
            <person name="Brannstrom I.O."/>
            <person name="Guillou S."/>
            <person name="Cros-Aarteil S."/>
            <person name="Calhoun S."/>
            <person name="Haridas S."/>
            <person name="Kuo A."/>
            <person name="Pangilinan J."/>
            <person name="Riley R."/>
            <person name="Labutti K."/>
            <person name="Andreopoulos B."/>
            <person name="Lipzen A."/>
            <person name="Chen C."/>
            <person name="Yanf M."/>
            <person name="Daum C."/>
            <person name="Ng V."/>
            <person name="Clum A."/>
            <person name="Steindorff A."/>
            <person name="Ohm R."/>
            <person name="Martin F."/>
            <person name="Silar P."/>
            <person name="Natvig D."/>
            <person name="Lalanne C."/>
            <person name="Gautier V."/>
            <person name="Ament-Velasquez S.L."/>
            <person name="Kruys A."/>
            <person name="Hutchinson M.I."/>
            <person name="Powell A.J."/>
            <person name="Barry K."/>
            <person name="Miller A.N."/>
            <person name="Grigoriev I.V."/>
            <person name="Debuchy R."/>
            <person name="Gladieux P."/>
            <person name="Thoren M.H."/>
            <person name="Johannesson H."/>
        </authorList>
    </citation>
    <scope>NUCLEOTIDE SEQUENCE</scope>
    <source>
        <strain evidence="1">PSN324</strain>
    </source>
</reference>
<protein>
    <submittedName>
        <fullName evidence="1">Uncharacterized protein</fullName>
    </submittedName>
</protein>
<evidence type="ECO:0000313" key="2">
    <source>
        <dbReference type="Proteomes" id="UP001321749"/>
    </source>
</evidence>
<evidence type="ECO:0000313" key="1">
    <source>
        <dbReference type="EMBL" id="KAK4458773.1"/>
    </source>
</evidence>
<accession>A0AAV9HGL7</accession>
<dbReference type="Proteomes" id="UP001321749">
    <property type="component" value="Unassembled WGS sequence"/>
</dbReference>
<comment type="caution">
    <text evidence="1">The sequence shown here is derived from an EMBL/GenBank/DDBJ whole genome shotgun (WGS) entry which is preliminary data.</text>
</comment>
<name>A0AAV9HGL7_9PEZI</name>
<gene>
    <name evidence="1" type="ORF">QBC42DRAFT_19057</name>
</gene>
<proteinExistence type="predicted"/>
<sequence>MEPSRPQMPGCPLDGLDRNTVDKAPGLDRPLSASRTFTKYIIPWITWLSRAEELDWLLSKELACHASETVITTQTKNQCKYLVPTLRQTGNGHLDTNLLQEDHSTLFLYLMDSGEDPQKTRQTCALDLLDLAGPRHLCLSGLRLLQPLFYCPLVDHAFLQDGPTEMLWRMRRSRYMGHLIIRPLKIGRPGFFFTILDDDIIRLDFVGIDNLWNPDDFGHRSVYKIDTLLLSLVLLILPWTCFPFKNPGLPFHRRLQTGWTFLIS</sequence>
<dbReference type="EMBL" id="MU865057">
    <property type="protein sequence ID" value="KAK4458773.1"/>
    <property type="molecule type" value="Genomic_DNA"/>
</dbReference>